<gene>
    <name evidence="2" type="ORF">NMYAN_110038</name>
</gene>
<dbReference type="EMBL" id="CAJNAP010000003">
    <property type="protein sequence ID" value="CAE6491062.1"/>
    <property type="molecule type" value="Genomic_DNA"/>
</dbReference>
<organism evidence="2 3">
    <name type="scientific">Nitrosomonas nitrosa</name>
    <dbReference type="NCBI Taxonomy" id="52442"/>
    <lineage>
        <taxon>Bacteria</taxon>
        <taxon>Pseudomonadati</taxon>
        <taxon>Pseudomonadota</taxon>
        <taxon>Betaproteobacteria</taxon>
        <taxon>Nitrosomonadales</taxon>
        <taxon>Nitrosomonadaceae</taxon>
        <taxon>Nitrosomonas</taxon>
    </lineage>
</organism>
<protein>
    <submittedName>
        <fullName evidence="2">Uncharacterized protein</fullName>
    </submittedName>
</protein>
<comment type="caution">
    <text evidence="2">The sequence shown here is derived from an EMBL/GenBank/DDBJ whole genome shotgun (WGS) entry which is preliminary data.</text>
</comment>
<keyword evidence="1" id="KW-0472">Membrane</keyword>
<evidence type="ECO:0000256" key="1">
    <source>
        <dbReference type="SAM" id="Phobius"/>
    </source>
</evidence>
<keyword evidence="1" id="KW-1133">Transmembrane helix</keyword>
<evidence type="ECO:0000313" key="3">
    <source>
        <dbReference type="Proteomes" id="UP000601736"/>
    </source>
</evidence>
<proteinExistence type="predicted"/>
<dbReference type="Proteomes" id="UP000601736">
    <property type="component" value="Unassembled WGS sequence"/>
</dbReference>
<evidence type="ECO:0000313" key="2">
    <source>
        <dbReference type="EMBL" id="CAE6491062.1"/>
    </source>
</evidence>
<reference evidence="2" key="1">
    <citation type="submission" date="2021-02" db="EMBL/GenBank/DDBJ databases">
        <authorList>
            <person name="Han P."/>
        </authorList>
    </citation>
    <scope>NUCLEOTIDE SEQUENCE</scope>
    <source>
        <strain evidence="2">Nitrosomonas nitrosa 18-3D</strain>
    </source>
</reference>
<name>A0A8H8YZA0_9PROT</name>
<feature type="transmembrane region" description="Helical" evidence="1">
    <location>
        <begin position="21"/>
        <end position="43"/>
    </location>
</feature>
<sequence length="95" mass="10741">MSQKFVNLKFSIASRNNINLIIKKIVFGMIIVSIQVIILYPIAANNDVLPQQQGKIAYETDSSNQPPFIGIRSKGLLKRSRHHGRTCQGLHDLPW</sequence>
<accession>A0A8H8YZA0</accession>
<dbReference type="AlphaFoldDB" id="A0A8H8YZA0"/>
<keyword evidence="1" id="KW-0812">Transmembrane</keyword>